<evidence type="ECO:0000256" key="2">
    <source>
        <dbReference type="SAM" id="SignalP"/>
    </source>
</evidence>
<proteinExistence type="predicted"/>
<dbReference type="AlphaFoldDB" id="A0A9X0MKH0"/>
<keyword evidence="1" id="KW-0812">Transmembrane</keyword>
<evidence type="ECO:0000256" key="1">
    <source>
        <dbReference type="SAM" id="Phobius"/>
    </source>
</evidence>
<feature type="transmembrane region" description="Helical" evidence="1">
    <location>
        <begin position="121"/>
        <end position="142"/>
    </location>
</feature>
<evidence type="ECO:0000313" key="4">
    <source>
        <dbReference type="Proteomes" id="UP000075476"/>
    </source>
</evidence>
<sequence>MHVIEKPKNLFFAFWIAVLLILPLVQIQAHAEESVTTNKVEAINRDAIKTNSRKFDYAPDKEVPSVSIDQASNWAERKGYDVVKFLQTFIQPLAVIAFIIFAIVALFGFVGKGLLGMGISVFVYTGVLFAPELLNFFSRWLAS</sequence>
<keyword evidence="1" id="KW-1133">Transmembrane helix</keyword>
<feature type="signal peptide" evidence="2">
    <location>
        <begin position="1"/>
        <end position="31"/>
    </location>
</feature>
<reference evidence="3 4" key="1">
    <citation type="submission" date="2015-12" db="EMBL/GenBank/DDBJ databases">
        <title>Bacillus cereus Group isolate.</title>
        <authorList>
            <person name="Kovac J."/>
        </authorList>
    </citation>
    <scope>NUCLEOTIDE SEQUENCE [LARGE SCALE GENOMIC DNA]</scope>
    <source>
        <strain evidence="3 4">FSL K6-0073</strain>
    </source>
</reference>
<comment type="caution">
    <text evidence="3">The sequence shown here is derived from an EMBL/GenBank/DDBJ whole genome shotgun (WGS) entry which is preliminary data.</text>
</comment>
<protein>
    <submittedName>
        <fullName evidence="3">Uncharacterized protein</fullName>
    </submittedName>
</protein>
<name>A0A9X0MKH0_BACCE</name>
<feature type="transmembrane region" description="Helical" evidence="1">
    <location>
        <begin position="89"/>
        <end position="109"/>
    </location>
</feature>
<accession>A0A9X0MKH0</accession>
<feature type="chain" id="PRO_5040730261" evidence="2">
    <location>
        <begin position="32"/>
        <end position="143"/>
    </location>
</feature>
<keyword evidence="1" id="KW-0472">Membrane</keyword>
<gene>
    <name evidence="3" type="ORF">AT268_33455</name>
</gene>
<organism evidence="3 4">
    <name type="scientific">Bacillus cereus</name>
    <dbReference type="NCBI Taxonomy" id="1396"/>
    <lineage>
        <taxon>Bacteria</taxon>
        <taxon>Bacillati</taxon>
        <taxon>Bacillota</taxon>
        <taxon>Bacilli</taxon>
        <taxon>Bacillales</taxon>
        <taxon>Bacillaceae</taxon>
        <taxon>Bacillus</taxon>
        <taxon>Bacillus cereus group</taxon>
    </lineage>
</organism>
<keyword evidence="2" id="KW-0732">Signal</keyword>
<dbReference type="RefSeq" id="WP_061662716.1">
    <property type="nucleotide sequence ID" value="NZ_JARPPC010000002.1"/>
</dbReference>
<evidence type="ECO:0000313" key="3">
    <source>
        <dbReference type="EMBL" id="KXY51383.1"/>
    </source>
</evidence>
<dbReference type="Proteomes" id="UP000075476">
    <property type="component" value="Unassembled WGS sequence"/>
</dbReference>
<dbReference type="EMBL" id="LOMO01000001">
    <property type="protein sequence ID" value="KXY51383.1"/>
    <property type="molecule type" value="Genomic_DNA"/>
</dbReference>